<dbReference type="Gene3D" id="1.20.141.10">
    <property type="entry name" value="Chitosanase, subunit A, domain 1"/>
    <property type="match status" value="1"/>
</dbReference>
<keyword evidence="1" id="KW-0732">Signal</keyword>
<name>A0A7R9M4A5_9ACAR</name>
<dbReference type="InterPro" id="IPR023099">
    <property type="entry name" value="Glyco_hydro_46_N"/>
</dbReference>
<dbReference type="CDD" id="cd00978">
    <property type="entry name" value="chitosanase_GH46"/>
    <property type="match status" value="1"/>
</dbReference>
<dbReference type="GO" id="GO:0005975">
    <property type="term" value="P:carbohydrate metabolic process"/>
    <property type="evidence" value="ECO:0007669"/>
    <property type="project" value="InterPro"/>
</dbReference>
<dbReference type="EMBL" id="CAJPVJ010006505">
    <property type="protein sequence ID" value="CAG2170488.1"/>
    <property type="molecule type" value="Genomic_DNA"/>
</dbReference>
<accession>A0A7R9M4A5</accession>
<keyword evidence="3" id="KW-1185">Reference proteome</keyword>
<dbReference type="Proteomes" id="UP000728032">
    <property type="component" value="Unassembled WGS sequence"/>
</dbReference>
<dbReference type="Gene3D" id="3.30.386.10">
    <property type="entry name" value="Chitosanase, subunit A, domain 2"/>
    <property type="match status" value="1"/>
</dbReference>
<dbReference type="EMBL" id="OC921330">
    <property type="protein sequence ID" value="CAD7653301.1"/>
    <property type="molecule type" value="Genomic_DNA"/>
</dbReference>
<evidence type="ECO:0000256" key="1">
    <source>
        <dbReference type="SAM" id="SignalP"/>
    </source>
</evidence>
<feature type="signal peptide" evidence="1">
    <location>
        <begin position="1"/>
        <end position="18"/>
    </location>
</feature>
<evidence type="ECO:0008006" key="4">
    <source>
        <dbReference type="Google" id="ProtNLM"/>
    </source>
</evidence>
<dbReference type="InterPro" id="IPR023346">
    <property type="entry name" value="Lysozyme-like_dom_sf"/>
</dbReference>
<evidence type="ECO:0000313" key="3">
    <source>
        <dbReference type="Proteomes" id="UP000728032"/>
    </source>
</evidence>
<dbReference type="GO" id="GO:0005576">
    <property type="term" value="C:extracellular region"/>
    <property type="evidence" value="ECO:0007669"/>
    <property type="project" value="InterPro"/>
</dbReference>
<feature type="chain" id="PRO_5036403588" description="Chitosanase" evidence="1">
    <location>
        <begin position="19"/>
        <end position="256"/>
    </location>
</feature>
<gene>
    <name evidence="2" type="ORF">ONB1V03_LOCUS9958</name>
</gene>
<dbReference type="OrthoDB" id="76114at2759"/>
<reference evidence="2" key="1">
    <citation type="submission" date="2020-11" db="EMBL/GenBank/DDBJ databases">
        <authorList>
            <person name="Tran Van P."/>
        </authorList>
    </citation>
    <scope>NUCLEOTIDE SEQUENCE</scope>
</reference>
<dbReference type="Pfam" id="PF01374">
    <property type="entry name" value="Glyco_hydro_46"/>
    <property type="match status" value="1"/>
</dbReference>
<dbReference type="GO" id="GO:0016977">
    <property type="term" value="F:chitosanase activity"/>
    <property type="evidence" value="ECO:0007669"/>
    <property type="project" value="InterPro"/>
</dbReference>
<protein>
    <recommendedName>
        <fullName evidence="4">Chitosanase</fullName>
    </recommendedName>
</protein>
<dbReference type="InterPro" id="IPR000400">
    <property type="entry name" value="Glyco_hydro_46"/>
</dbReference>
<organism evidence="2">
    <name type="scientific">Oppiella nova</name>
    <dbReference type="NCBI Taxonomy" id="334625"/>
    <lineage>
        <taxon>Eukaryota</taxon>
        <taxon>Metazoa</taxon>
        <taxon>Ecdysozoa</taxon>
        <taxon>Arthropoda</taxon>
        <taxon>Chelicerata</taxon>
        <taxon>Arachnida</taxon>
        <taxon>Acari</taxon>
        <taxon>Acariformes</taxon>
        <taxon>Sarcoptiformes</taxon>
        <taxon>Oribatida</taxon>
        <taxon>Brachypylina</taxon>
        <taxon>Oppioidea</taxon>
        <taxon>Oppiidae</taxon>
        <taxon>Oppiella</taxon>
    </lineage>
</organism>
<dbReference type="SUPFAM" id="SSF53955">
    <property type="entry name" value="Lysozyme-like"/>
    <property type="match status" value="1"/>
</dbReference>
<evidence type="ECO:0000313" key="2">
    <source>
        <dbReference type="EMBL" id="CAD7653301.1"/>
    </source>
</evidence>
<dbReference type="AlphaFoldDB" id="A0A7R9M4A5"/>
<proteinExistence type="predicted"/>
<sequence length="256" mass="28817">MKYSLIFMVTVIVWKVSANLSKEAKKRCESYTSIFENDSIDLQYAYVEDIHDGRGYTSGRAGFTTGTGDAILVVKKYTEIKADNPLAKFIPELERLAKKGSGDVSRLGGYPSAWKEAAKDPKFREVQDEVNDDLYYRPAMVRAKKAGVKSATGMCALYDCVIQHGDGDDGDSLGAIIKRTETSEGGPVKDDEKKWLKTFLKTRRYDLQHPYNQDTEEEWKNSVDRVDAMVKMIDEGNMEMKGPIHVKTPNHDLTIP</sequence>